<feature type="transmembrane region" description="Helical" evidence="8">
    <location>
        <begin position="461"/>
        <end position="480"/>
    </location>
</feature>
<evidence type="ECO:0000256" key="4">
    <source>
        <dbReference type="ARBA" id="ARBA00022989"/>
    </source>
</evidence>
<dbReference type="OrthoDB" id="5914722at2759"/>
<dbReference type="CDD" id="cd11557">
    <property type="entry name" value="ST7"/>
    <property type="match status" value="1"/>
</dbReference>
<feature type="compositionally biased region" description="Low complexity" evidence="7">
    <location>
        <begin position="108"/>
        <end position="120"/>
    </location>
</feature>
<evidence type="ECO:0000313" key="9">
    <source>
        <dbReference type="EMBL" id="OXA45816.1"/>
    </source>
</evidence>
<dbReference type="PANTHER" id="PTHR12745:SF6">
    <property type="entry name" value="PROTEIN ST7 HOMOLOG"/>
    <property type="match status" value="1"/>
</dbReference>
<dbReference type="InterPro" id="IPR011990">
    <property type="entry name" value="TPR-like_helical_dom_sf"/>
</dbReference>
<evidence type="ECO:0000256" key="6">
    <source>
        <dbReference type="ARBA" id="ARBA00040270"/>
    </source>
</evidence>
<evidence type="ECO:0000256" key="5">
    <source>
        <dbReference type="ARBA" id="ARBA00023136"/>
    </source>
</evidence>
<accession>A0A226DNL7</accession>
<comment type="similarity">
    <text evidence="2">Belongs to the ST7 family.</text>
</comment>
<feature type="transmembrane region" description="Helical" evidence="8">
    <location>
        <begin position="435"/>
        <end position="455"/>
    </location>
</feature>
<dbReference type="PANTHER" id="PTHR12745">
    <property type="entry name" value="SUPPRESSION OF TUMORIGENICITY 7"/>
    <property type="match status" value="1"/>
</dbReference>
<dbReference type="Pfam" id="PF04184">
    <property type="entry name" value="ST7"/>
    <property type="match status" value="2"/>
</dbReference>
<dbReference type="GO" id="GO:0016020">
    <property type="term" value="C:membrane"/>
    <property type="evidence" value="ECO:0007669"/>
    <property type="project" value="UniProtKB-SubCell"/>
</dbReference>
<sequence>MILIHLRKFKNWVVWSWTYLWAFWFLLVVFVLYYLRGPLKISENIGMATMFLSTLTPKFYVALTGTSSLISGLILIFEWWYYRKYGTSFIEQVSLNHLGPLLGPQDYNGNTNGEANGNATSPSQTQSTQVMQTAWRERNPQERVNGAKAALEKNPDCATAYILLAEEDACTIVESEKLLKQAMKAAESNLRKSQLSQPHGGNGDNVLRRDINVLIYIKRRLAMCARKLGRLKEAVKMFRDLTKEVQPIMSVLHVHENLIEALLEMQAYADVQAVLAKYDDGSVPRSAALCYTSALLKVRQVSEKFMTESGLIKRSLSASEMNAIEAIHRAVEYNPHVPKYLLELKPMVFPPEHLLKRGDSEAVCYVFFHLQHWKRVDGALQLLACTWEGTFASIPRPLEKGNLFFPYPPCTECPDREILPAHHEVSVFPERETPFFIMFTAGLCTFTALIAFLTHQYPDQMAIVAKTVVGWMSLPVIYIMDKLENLLPASFLQILSRV</sequence>
<name>A0A226DNL7_FOLCA</name>
<keyword evidence="4 8" id="KW-1133">Transmembrane helix</keyword>
<comment type="caution">
    <text evidence="9">The sequence shown here is derived from an EMBL/GenBank/DDBJ whole genome shotgun (WGS) entry which is preliminary data.</text>
</comment>
<comment type="subcellular location">
    <subcellularLocation>
        <location evidence="1">Membrane</location>
        <topology evidence="1">Multi-pass membrane protein</topology>
    </subcellularLocation>
</comment>
<keyword evidence="10" id="KW-1185">Reference proteome</keyword>
<dbReference type="InterPro" id="IPR007311">
    <property type="entry name" value="ST7"/>
</dbReference>
<dbReference type="Gene3D" id="1.25.40.10">
    <property type="entry name" value="Tetratricopeptide repeat domain"/>
    <property type="match status" value="1"/>
</dbReference>
<feature type="compositionally biased region" description="Polar residues" evidence="7">
    <location>
        <begin position="121"/>
        <end position="132"/>
    </location>
</feature>
<feature type="transmembrane region" description="Helical" evidence="8">
    <location>
        <begin position="59"/>
        <end position="82"/>
    </location>
</feature>
<proteinExistence type="inferred from homology"/>
<evidence type="ECO:0000256" key="3">
    <source>
        <dbReference type="ARBA" id="ARBA00022692"/>
    </source>
</evidence>
<evidence type="ECO:0000256" key="1">
    <source>
        <dbReference type="ARBA" id="ARBA00004141"/>
    </source>
</evidence>
<evidence type="ECO:0000313" key="10">
    <source>
        <dbReference type="Proteomes" id="UP000198287"/>
    </source>
</evidence>
<evidence type="ECO:0000256" key="7">
    <source>
        <dbReference type="SAM" id="MobiDB-lite"/>
    </source>
</evidence>
<keyword evidence="3 8" id="KW-0812">Transmembrane</keyword>
<dbReference type="Proteomes" id="UP000198287">
    <property type="component" value="Unassembled WGS sequence"/>
</dbReference>
<feature type="region of interest" description="Disordered" evidence="7">
    <location>
        <begin position="106"/>
        <end position="134"/>
    </location>
</feature>
<dbReference type="OMA" id="QDYEIMQ"/>
<organism evidence="9 10">
    <name type="scientific">Folsomia candida</name>
    <name type="common">Springtail</name>
    <dbReference type="NCBI Taxonomy" id="158441"/>
    <lineage>
        <taxon>Eukaryota</taxon>
        <taxon>Metazoa</taxon>
        <taxon>Ecdysozoa</taxon>
        <taxon>Arthropoda</taxon>
        <taxon>Hexapoda</taxon>
        <taxon>Collembola</taxon>
        <taxon>Entomobryomorpha</taxon>
        <taxon>Isotomoidea</taxon>
        <taxon>Isotomidae</taxon>
        <taxon>Proisotominae</taxon>
        <taxon>Folsomia</taxon>
    </lineage>
</organism>
<dbReference type="EMBL" id="LNIX01000017">
    <property type="protein sequence ID" value="OXA45816.1"/>
    <property type="molecule type" value="Genomic_DNA"/>
</dbReference>
<gene>
    <name evidence="9" type="ORF">Fcan01_19570</name>
</gene>
<reference evidence="9 10" key="1">
    <citation type="submission" date="2015-12" db="EMBL/GenBank/DDBJ databases">
        <title>The genome of Folsomia candida.</title>
        <authorList>
            <person name="Faddeeva A."/>
            <person name="Derks M.F."/>
            <person name="Anvar Y."/>
            <person name="Smit S."/>
            <person name="Van Straalen N."/>
            <person name="Roelofs D."/>
        </authorList>
    </citation>
    <scope>NUCLEOTIDE SEQUENCE [LARGE SCALE GENOMIC DNA]</scope>
    <source>
        <strain evidence="9 10">VU population</strain>
        <tissue evidence="9">Whole body</tissue>
    </source>
</reference>
<evidence type="ECO:0000256" key="8">
    <source>
        <dbReference type="SAM" id="Phobius"/>
    </source>
</evidence>
<evidence type="ECO:0000256" key="2">
    <source>
        <dbReference type="ARBA" id="ARBA00009751"/>
    </source>
</evidence>
<protein>
    <recommendedName>
        <fullName evidence="6">Protein ST7 homolog</fullName>
    </recommendedName>
</protein>
<keyword evidence="5 8" id="KW-0472">Membrane</keyword>
<dbReference type="AlphaFoldDB" id="A0A226DNL7"/>
<feature type="transmembrane region" description="Helical" evidence="8">
    <location>
        <begin position="12"/>
        <end position="35"/>
    </location>
</feature>